<dbReference type="EMBL" id="AP023189">
    <property type="protein sequence ID" value="BCG22196.1"/>
    <property type="molecule type" value="Genomic_DNA"/>
</dbReference>
<gene>
    <name evidence="12" type="ORF">TUM18999_03870</name>
    <name evidence="13" type="ORF">TUM20286_49150</name>
</gene>
<evidence type="ECO:0000256" key="1">
    <source>
        <dbReference type="ARBA" id="ARBA00002254"/>
    </source>
</evidence>
<keyword evidence="5 10" id="KW-0145">Chemotaxis</keyword>
<name>A0A6J4DYU9_9PSED</name>
<evidence type="ECO:0000256" key="5">
    <source>
        <dbReference type="ARBA" id="ARBA00022500"/>
    </source>
</evidence>
<evidence type="ECO:0000256" key="3">
    <source>
        <dbReference type="ARBA" id="ARBA00008281"/>
    </source>
</evidence>
<evidence type="ECO:0000313" key="14">
    <source>
        <dbReference type="Proteomes" id="UP000509383"/>
    </source>
</evidence>
<dbReference type="AlphaFoldDB" id="A0A6J4DYU9"/>
<evidence type="ECO:0000256" key="8">
    <source>
        <dbReference type="ARBA" id="ARBA00022989"/>
    </source>
</evidence>
<keyword evidence="7 10" id="KW-0283">Flagellar rotation</keyword>
<accession>A0A6J4DYU9</accession>
<organism evidence="12 14">
    <name type="scientific">Pseudomonas tohonis</name>
    <dbReference type="NCBI Taxonomy" id="2725477"/>
    <lineage>
        <taxon>Bacteria</taxon>
        <taxon>Pseudomonadati</taxon>
        <taxon>Pseudomonadota</taxon>
        <taxon>Gammaproteobacteria</taxon>
        <taxon>Pseudomonadales</taxon>
        <taxon>Pseudomonadaceae</taxon>
        <taxon>Pseudomonas</taxon>
    </lineage>
</organism>
<dbReference type="GO" id="GO:0006935">
    <property type="term" value="P:chemotaxis"/>
    <property type="evidence" value="ECO:0007669"/>
    <property type="project" value="UniProtKB-KW"/>
</dbReference>
<keyword evidence="12" id="KW-0282">Flagellum</keyword>
<dbReference type="GO" id="GO:0009425">
    <property type="term" value="C:bacterial-type flagellum basal body"/>
    <property type="evidence" value="ECO:0007669"/>
    <property type="project" value="InterPro"/>
</dbReference>
<keyword evidence="8" id="KW-1133">Transmembrane helix</keyword>
<dbReference type="PANTHER" id="PTHR35091:SF2">
    <property type="entry name" value="FLAGELLAR PROTEIN FLIL"/>
    <property type="match status" value="1"/>
</dbReference>
<feature type="signal peptide" evidence="11">
    <location>
        <begin position="1"/>
        <end position="22"/>
    </location>
</feature>
<dbReference type="EMBL" id="BQKM01000016">
    <property type="protein sequence ID" value="GJN55163.1"/>
    <property type="molecule type" value="Genomic_DNA"/>
</dbReference>
<keyword evidence="12" id="KW-0966">Cell projection</keyword>
<comment type="similarity">
    <text evidence="3 10">Belongs to the FliL family.</text>
</comment>
<dbReference type="Proteomes" id="UP001054892">
    <property type="component" value="Unassembled WGS sequence"/>
</dbReference>
<comment type="function">
    <text evidence="1 10">Controls the rotational direction of flagella during chemotaxis.</text>
</comment>
<keyword evidence="11" id="KW-0732">Signal</keyword>
<evidence type="ECO:0000256" key="9">
    <source>
        <dbReference type="ARBA" id="ARBA00023136"/>
    </source>
</evidence>
<evidence type="ECO:0000313" key="12">
    <source>
        <dbReference type="EMBL" id="BCG22196.1"/>
    </source>
</evidence>
<comment type="subcellular location">
    <subcellularLocation>
        <location evidence="10">Cell inner membrane</location>
    </subcellularLocation>
    <subcellularLocation>
        <location evidence="2">Cell membrane</location>
        <topology evidence="2">Single-pass membrane protein</topology>
    </subcellularLocation>
</comment>
<evidence type="ECO:0000256" key="11">
    <source>
        <dbReference type="SAM" id="SignalP"/>
    </source>
</evidence>
<dbReference type="KEGG" id="ptw:TUM18999_03870"/>
<feature type="chain" id="PRO_5027021819" description="Flagellar protein FliL" evidence="11">
    <location>
        <begin position="23"/>
        <end position="143"/>
    </location>
</feature>
<evidence type="ECO:0000313" key="15">
    <source>
        <dbReference type="Proteomes" id="UP001054892"/>
    </source>
</evidence>
<keyword evidence="9 10" id="KW-0472">Membrane</keyword>
<evidence type="ECO:0000256" key="7">
    <source>
        <dbReference type="ARBA" id="ARBA00022779"/>
    </source>
</evidence>
<evidence type="ECO:0000256" key="10">
    <source>
        <dbReference type="RuleBase" id="RU364125"/>
    </source>
</evidence>
<evidence type="ECO:0000256" key="6">
    <source>
        <dbReference type="ARBA" id="ARBA00022692"/>
    </source>
</evidence>
<dbReference type="GO" id="GO:0071978">
    <property type="term" value="P:bacterial-type flagellum-dependent swarming motility"/>
    <property type="evidence" value="ECO:0007669"/>
    <property type="project" value="TreeGrafter"/>
</dbReference>
<evidence type="ECO:0000256" key="2">
    <source>
        <dbReference type="ARBA" id="ARBA00004162"/>
    </source>
</evidence>
<sequence>MIPVKTTLALLLALLIPFAALANEEKEEPKEGEAAAPKVAYVGLTPALVGNYGAGPKLKYYKADISLQVAGADAAKSVEYHEPLIRNQLVMLFAQQTDESLATPDSKEKLRQEALKQVQQVLQQEEGKPLVDDLLFNNLIIQP</sequence>
<protein>
    <recommendedName>
        <fullName evidence="10">Flagellar protein FliL</fullName>
    </recommendedName>
</protein>
<dbReference type="InterPro" id="IPR005503">
    <property type="entry name" value="FliL"/>
</dbReference>
<keyword evidence="6" id="KW-0812">Transmembrane</keyword>
<proteinExistence type="inferred from homology"/>
<dbReference type="Proteomes" id="UP000509383">
    <property type="component" value="Chromosome"/>
</dbReference>
<dbReference type="PANTHER" id="PTHR35091">
    <property type="entry name" value="FLAGELLAR PROTEIN FLIL"/>
    <property type="match status" value="1"/>
</dbReference>
<keyword evidence="15" id="KW-1185">Reference proteome</keyword>
<keyword evidence="10" id="KW-0997">Cell inner membrane</keyword>
<evidence type="ECO:0000256" key="4">
    <source>
        <dbReference type="ARBA" id="ARBA00022475"/>
    </source>
</evidence>
<evidence type="ECO:0000313" key="13">
    <source>
        <dbReference type="EMBL" id="GJN55163.1"/>
    </source>
</evidence>
<dbReference type="GO" id="GO:0005886">
    <property type="term" value="C:plasma membrane"/>
    <property type="evidence" value="ECO:0007669"/>
    <property type="project" value="UniProtKB-SubCell"/>
</dbReference>
<dbReference type="Pfam" id="PF03748">
    <property type="entry name" value="FliL"/>
    <property type="match status" value="1"/>
</dbReference>
<keyword evidence="12" id="KW-0969">Cilium</keyword>
<reference evidence="12 14" key="1">
    <citation type="submission" date="2020-05" db="EMBL/GenBank/DDBJ databases">
        <title>Characterization of novel class B3 metallo-beta-lactamase from novel Pseudomonas species.</title>
        <authorList>
            <person name="Yamada K."/>
            <person name="Aoki K."/>
            <person name="Ishii Y."/>
        </authorList>
    </citation>
    <scope>NUCLEOTIDE SEQUENCE [LARGE SCALE GENOMIC DNA]</scope>
    <source>
        <strain evidence="12 14">TUM18999</strain>
        <strain evidence="13 15">TUM20286</strain>
    </source>
</reference>
<keyword evidence="4" id="KW-1003">Cell membrane</keyword>